<protein>
    <recommendedName>
        <fullName evidence="2">asparagine--tRNA ligase</fullName>
        <ecNumber evidence="2">6.1.1.22</ecNumber>
    </recommendedName>
</protein>
<dbReference type="InterPro" id="IPR000738">
    <property type="entry name" value="WHEP-TRS_dom"/>
</dbReference>
<dbReference type="InterPro" id="IPR004364">
    <property type="entry name" value="Aa-tRNA-synt_II"/>
</dbReference>
<dbReference type="PROSITE" id="PS50862">
    <property type="entry name" value="AA_TRNA_LIGASE_II"/>
    <property type="match status" value="1"/>
</dbReference>
<dbReference type="Pfam" id="PF01336">
    <property type="entry name" value="tRNA_anti-codon"/>
    <property type="match status" value="1"/>
</dbReference>
<dbReference type="InterPro" id="IPR002312">
    <property type="entry name" value="Asp/Asn-tRNA-synth_IIb"/>
</dbReference>
<dbReference type="GO" id="GO:0005739">
    <property type="term" value="C:mitochondrion"/>
    <property type="evidence" value="ECO:0007669"/>
    <property type="project" value="TreeGrafter"/>
</dbReference>
<dbReference type="PANTHER" id="PTHR22594:SF54">
    <property type="entry name" value="ASPARAGINE--TRNA LIGASE, CYTOPLASMIC 1-RELATED"/>
    <property type="match status" value="1"/>
</dbReference>
<dbReference type="CDD" id="cd04318">
    <property type="entry name" value="EcAsnRS_like_N"/>
    <property type="match status" value="1"/>
</dbReference>
<dbReference type="PANTHER" id="PTHR22594">
    <property type="entry name" value="ASPARTYL/LYSYL-TRNA SYNTHETASE"/>
    <property type="match status" value="1"/>
</dbReference>
<dbReference type="HAMAP" id="MF_00534">
    <property type="entry name" value="Asn_tRNA_synth"/>
    <property type="match status" value="1"/>
</dbReference>
<evidence type="ECO:0000313" key="10">
    <source>
        <dbReference type="EMBL" id="KAJ6673734.1"/>
    </source>
</evidence>
<evidence type="ECO:0000259" key="9">
    <source>
        <dbReference type="PROSITE" id="PS51185"/>
    </source>
</evidence>
<dbReference type="GO" id="GO:0006421">
    <property type="term" value="P:asparaginyl-tRNA aminoacylation"/>
    <property type="evidence" value="ECO:0007669"/>
    <property type="project" value="InterPro"/>
</dbReference>
<proteinExistence type="inferred from homology"/>
<evidence type="ECO:0000256" key="1">
    <source>
        <dbReference type="ARBA" id="ARBA00008226"/>
    </source>
</evidence>
<evidence type="ECO:0000256" key="3">
    <source>
        <dbReference type="ARBA" id="ARBA00022598"/>
    </source>
</evidence>
<dbReference type="OrthoDB" id="1931232at2759"/>
<evidence type="ECO:0000256" key="7">
    <source>
        <dbReference type="ARBA" id="ARBA00023146"/>
    </source>
</evidence>
<dbReference type="PRINTS" id="PR01042">
    <property type="entry name" value="TRNASYNTHASP"/>
</dbReference>
<dbReference type="EC" id="6.1.1.22" evidence="2"/>
<evidence type="ECO:0000256" key="5">
    <source>
        <dbReference type="ARBA" id="ARBA00022840"/>
    </source>
</evidence>
<name>A0A9Q0NPW7_SALVM</name>
<comment type="similarity">
    <text evidence="1">Belongs to the class-II aminoacyl-tRNA synthetase family.</text>
</comment>
<dbReference type="EMBL" id="JAPFFL010000017">
    <property type="protein sequence ID" value="KAJ6673734.1"/>
    <property type="molecule type" value="Genomic_DNA"/>
</dbReference>
<keyword evidence="11" id="KW-1185">Reference proteome</keyword>
<keyword evidence="6" id="KW-0648">Protein biosynthesis</keyword>
<dbReference type="InterPro" id="IPR045864">
    <property type="entry name" value="aa-tRNA-synth_II/BPL/LPL"/>
</dbReference>
<dbReference type="InterPro" id="IPR004522">
    <property type="entry name" value="Asn-tRNA-ligase"/>
</dbReference>
<dbReference type="Pfam" id="PF00152">
    <property type="entry name" value="tRNA-synt_2"/>
    <property type="match status" value="2"/>
</dbReference>
<reference evidence="10 11" key="1">
    <citation type="journal article" date="2023" name="Int. J. Mol. Sci.">
        <title>De Novo Assembly and Annotation of 11 Diverse Shrub Willow (Salix) Genomes Reveals Novel Gene Organization in Sex-Linked Regions.</title>
        <authorList>
            <person name="Hyden B."/>
            <person name="Feng K."/>
            <person name="Yates T.B."/>
            <person name="Jawdy S."/>
            <person name="Cereghino C."/>
            <person name="Smart L.B."/>
            <person name="Muchero W."/>
        </authorList>
    </citation>
    <scope>NUCLEOTIDE SEQUENCE [LARGE SCALE GENOMIC DNA]</scope>
    <source>
        <tissue evidence="10">Shoot tip</tissue>
    </source>
</reference>
<sequence>MGDPATPPSSELAAMAIVDGASLKHPFSDRVPVRSIVCRPDGGAGLAGNRVRAGGWVKTGREQGKGSFAFLEVNDGSCPANLQVIVDAGVEELSTLVQTGTCVSVEGVLKVPPEGAKQKIELRVERVLHVGPTDPAKYPIPKTKLSLEFLRDHVHLRPRTNTISAVARIRNALAFATHSFFQEHGFLYVHTPIITTSDCEGAGEMFQATTLINEAEKLEKELIENPPPTEADVEAARLTVTQRGEIVAQLKAAKATRDDISASVAELKIAKENLSRLVERAKLKPGIPKKDGKIDYTQDFFARQAFLTVSGQLQVETYACAVTSVYTFGPTFRAENSHTSRHLAEFWMVEPEIAFADLQDDMNCAEAYVKYMCGWLLDKCFDDMELMAKLYDKGCIDRLRMNVEWGIDLASEHERYLTEDIFKKPVIVYNYPKGIKAFYMRLNDDLKTVAAMDILVPKVGELIGGSQREERYEVIQRRIAEMGLPLEPYEWYLDLRRYGTVKHCGFGLGFERMVLFATGIDNIRDVIPFPRYPGRADL</sequence>
<evidence type="ECO:0000313" key="11">
    <source>
        <dbReference type="Proteomes" id="UP001151529"/>
    </source>
</evidence>
<keyword evidence="4" id="KW-0547">Nucleotide-binding</keyword>
<dbReference type="InterPro" id="IPR006195">
    <property type="entry name" value="aa-tRNA-synth_II"/>
</dbReference>
<dbReference type="CDD" id="cd00776">
    <property type="entry name" value="AsxRS_core"/>
    <property type="match status" value="1"/>
</dbReference>
<evidence type="ECO:0000256" key="6">
    <source>
        <dbReference type="ARBA" id="ARBA00022917"/>
    </source>
</evidence>
<dbReference type="GO" id="GO:0003676">
    <property type="term" value="F:nucleic acid binding"/>
    <property type="evidence" value="ECO:0007669"/>
    <property type="project" value="InterPro"/>
</dbReference>
<dbReference type="InterPro" id="IPR004365">
    <property type="entry name" value="NA-bd_OB_tRNA"/>
</dbReference>
<dbReference type="AlphaFoldDB" id="A0A9Q0NPW7"/>
<organism evidence="10 11">
    <name type="scientific">Salix viminalis</name>
    <name type="common">Common osier</name>
    <name type="synonym">Basket willow</name>
    <dbReference type="NCBI Taxonomy" id="40686"/>
    <lineage>
        <taxon>Eukaryota</taxon>
        <taxon>Viridiplantae</taxon>
        <taxon>Streptophyta</taxon>
        <taxon>Embryophyta</taxon>
        <taxon>Tracheophyta</taxon>
        <taxon>Spermatophyta</taxon>
        <taxon>Magnoliopsida</taxon>
        <taxon>eudicotyledons</taxon>
        <taxon>Gunneridae</taxon>
        <taxon>Pentapetalae</taxon>
        <taxon>rosids</taxon>
        <taxon>fabids</taxon>
        <taxon>Malpighiales</taxon>
        <taxon>Salicaceae</taxon>
        <taxon>Saliceae</taxon>
        <taxon>Salix</taxon>
    </lineage>
</organism>
<dbReference type="GO" id="GO:0004816">
    <property type="term" value="F:asparagine-tRNA ligase activity"/>
    <property type="evidence" value="ECO:0007669"/>
    <property type="project" value="UniProtKB-EC"/>
</dbReference>
<dbReference type="InterPro" id="IPR012340">
    <property type="entry name" value="NA-bd_OB-fold"/>
</dbReference>
<dbReference type="PROSITE" id="PS51185">
    <property type="entry name" value="WHEP_TRS_2"/>
    <property type="match status" value="1"/>
</dbReference>
<accession>A0A9Q0NPW7</accession>
<dbReference type="Gene3D" id="3.30.930.10">
    <property type="entry name" value="Bira Bifunctional Protein, Domain 2"/>
    <property type="match status" value="1"/>
</dbReference>
<keyword evidence="3" id="KW-0436">Ligase</keyword>
<dbReference type="SUPFAM" id="SSF55681">
    <property type="entry name" value="Class II aaRS and biotin synthetases"/>
    <property type="match status" value="1"/>
</dbReference>
<dbReference type="GO" id="GO:0005524">
    <property type="term" value="F:ATP binding"/>
    <property type="evidence" value="ECO:0007669"/>
    <property type="project" value="UniProtKB-KW"/>
</dbReference>
<keyword evidence="5" id="KW-0067">ATP-binding</keyword>
<keyword evidence="7" id="KW-0030">Aminoacyl-tRNA synthetase</keyword>
<feature type="domain" description="Aminoacyl-transfer RNA synthetases class-II family profile" evidence="8">
    <location>
        <begin position="325"/>
        <end position="528"/>
    </location>
</feature>
<evidence type="ECO:0000256" key="4">
    <source>
        <dbReference type="ARBA" id="ARBA00022741"/>
    </source>
</evidence>
<gene>
    <name evidence="10" type="ORF">OIU85_012719</name>
</gene>
<comment type="caution">
    <text evidence="10">The sequence shown here is derived from an EMBL/GenBank/DDBJ whole genome shotgun (WGS) entry which is preliminary data.</text>
</comment>
<dbReference type="Proteomes" id="UP001151529">
    <property type="component" value="Chromosome 18"/>
</dbReference>
<dbReference type="SUPFAM" id="SSF50249">
    <property type="entry name" value="Nucleic acid-binding proteins"/>
    <property type="match status" value="1"/>
</dbReference>
<evidence type="ECO:0000256" key="2">
    <source>
        <dbReference type="ARBA" id="ARBA00012816"/>
    </source>
</evidence>
<dbReference type="Gene3D" id="2.40.50.140">
    <property type="entry name" value="Nucleic acid-binding proteins"/>
    <property type="match status" value="1"/>
</dbReference>
<dbReference type="SMART" id="SM00991">
    <property type="entry name" value="WHEP-TRS"/>
    <property type="match status" value="1"/>
</dbReference>
<evidence type="ECO:0000259" key="8">
    <source>
        <dbReference type="PROSITE" id="PS50862"/>
    </source>
</evidence>
<feature type="domain" description="WHEP-TRS" evidence="9">
    <location>
        <begin position="232"/>
        <end position="288"/>
    </location>
</feature>